<dbReference type="RefSeq" id="WP_091183805.1">
    <property type="nucleotide sequence ID" value="NZ_FOFA01000008.1"/>
</dbReference>
<name>A0A1H9KZJ5_9ACTN</name>
<dbReference type="PROSITE" id="PS50928">
    <property type="entry name" value="ABC_TM1"/>
    <property type="match status" value="1"/>
</dbReference>
<feature type="domain" description="ABC transmembrane type-1" evidence="8">
    <location>
        <begin position="95"/>
        <end position="294"/>
    </location>
</feature>
<dbReference type="CDD" id="cd06261">
    <property type="entry name" value="TM_PBP2"/>
    <property type="match status" value="1"/>
</dbReference>
<comment type="subcellular location">
    <subcellularLocation>
        <location evidence="1 7">Cell membrane</location>
        <topology evidence="1 7">Multi-pass membrane protein</topology>
    </subcellularLocation>
</comment>
<evidence type="ECO:0000256" key="7">
    <source>
        <dbReference type="RuleBase" id="RU363032"/>
    </source>
</evidence>
<gene>
    <name evidence="9" type="ORF">SAMN05421756_10890</name>
</gene>
<evidence type="ECO:0000256" key="1">
    <source>
        <dbReference type="ARBA" id="ARBA00004651"/>
    </source>
</evidence>
<dbReference type="InterPro" id="IPR000515">
    <property type="entry name" value="MetI-like"/>
</dbReference>
<comment type="similarity">
    <text evidence="7">Belongs to the binding-protein-dependent transport system permease family.</text>
</comment>
<accession>A0A1H9KZJ5</accession>
<feature type="transmembrane region" description="Helical" evidence="7">
    <location>
        <begin position="275"/>
        <end position="298"/>
    </location>
</feature>
<dbReference type="PANTHER" id="PTHR43163:SF7">
    <property type="entry name" value="DIPEPTIDE-TRANSPORT INTEGRAL MEMBRANE PROTEIN ABC TRANSPORTER DPPB-RELATED"/>
    <property type="match status" value="1"/>
</dbReference>
<evidence type="ECO:0000256" key="5">
    <source>
        <dbReference type="ARBA" id="ARBA00022989"/>
    </source>
</evidence>
<dbReference type="GO" id="GO:0055085">
    <property type="term" value="P:transmembrane transport"/>
    <property type="evidence" value="ECO:0007669"/>
    <property type="project" value="InterPro"/>
</dbReference>
<evidence type="ECO:0000256" key="3">
    <source>
        <dbReference type="ARBA" id="ARBA00022475"/>
    </source>
</evidence>
<dbReference type="SUPFAM" id="SSF161098">
    <property type="entry name" value="MetI-like"/>
    <property type="match status" value="1"/>
</dbReference>
<keyword evidence="3" id="KW-1003">Cell membrane</keyword>
<dbReference type="Pfam" id="PF00528">
    <property type="entry name" value="BPD_transp_1"/>
    <property type="match status" value="1"/>
</dbReference>
<feature type="transmembrane region" description="Helical" evidence="7">
    <location>
        <begin position="101"/>
        <end position="122"/>
    </location>
</feature>
<keyword evidence="2 7" id="KW-0813">Transport</keyword>
<keyword evidence="5 7" id="KW-1133">Transmembrane helix</keyword>
<dbReference type="PANTHER" id="PTHR43163">
    <property type="entry name" value="DIPEPTIDE TRANSPORT SYSTEM PERMEASE PROTEIN DPPB-RELATED"/>
    <property type="match status" value="1"/>
</dbReference>
<evidence type="ECO:0000256" key="2">
    <source>
        <dbReference type="ARBA" id="ARBA00022448"/>
    </source>
</evidence>
<feature type="transmembrane region" description="Helical" evidence="7">
    <location>
        <begin position="134"/>
        <end position="155"/>
    </location>
</feature>
<dbReference type="InterPro" id="IPR045621">
    <property type="entry name" value="BPD_transp_1_N"/>
</dbReference>
<dbReference type="Gene3D" id="1.10.3720.10">
    <property type="entry name" value="MetI-like"/>
    <property type="match status" value="1"/>
</dbReference>
<dbReference type="AlphaFoldDB" id="A0A1H9KZJ5"/>
<dbReference type="STRING" id="1036181.SAMN05421756_10890"/>
<feature type="transmembrane region" description="Helical" evidence="7">
    <location>
        <begin position="175"/>
        <end position="194"/>
    </location>
</feature>
<dbReference type="OrthoDB" id="147688at2"/>
<organism evidence="9 10">
    <name type="scientific">Microlunatus flavus</name>
    <dbReference type="NCBI Taxonomy" id="1036181"/>
    <lineage>
        <taxon>Bacteria</taxon>
        <taxon>Bacillati</taxon>
        <taxon>Actinomycetota</taxon>
        <taxon>Actinomycetes</taxon>
        <taxon>Propionibacteriales</taxon>
        <taxon>Propionibacteriaceae</taxon>
        <taxon>Microlunatus</taxon>
    </lineage>
</organism>
<proteinExistence type="inferred from homology"/>
<evidence type="ECO:0000256" key="6">
    <source>
        <dbReference type="ARBA" id="ARBA00023136"/>
    </source>
</evidence>
<evidence type="ECO:0000313" key="9">
    <source>
        <dbReference type="EMBL" id="SER04661.1"/>
    </source>
</evidence>
<dbReference type="GO" id="GO:0005886">
    <property type="term" value="C:plasma membrane"/>
    <property type="evidence" value="ECO:0007669"/>
    <property type="project" value="UniProtKB-SubCell"/>
</dbReference>
<dbReference type="EMBL" id="FOFA01000008">
    <property type="protein sequence ID" value="SER04661.1"/>
    <property type="molecule type" value="Genomic_DNA"/>
</dbReference>
<keyword evidence="4 7" id="KW-0812">Transmembrane</keyword>
<reference evidence="10" key="1">
    <citation type="submission" date="2016-10" db="EMBL/GenBank/DDBJ databases">
        <authorList>
            <person name="Varghese N."/>
            <person name="Submissions S."/>
        </authorList>
    </citation>
    <scope>NUCLEOTIDE SEQUENCE [LARGE SCALE GENOMIC DNA]</scope>
    <source>
        <strain evidence="10">CGMCC 4.6856</strain>
    </source>
</reference>
<sequence length="308" mass="33238">MLKYTGRRLVQFIPVLIGATIICWALVWALPGDPFRGRCGQVACSPQYIQAMTEKYGLDKPLPVQYLVFLKNVFTGNLGQTFSGLEISDVIGRALPVTVRLALISVAIQVVLSAVVGIWSGLRANGAFDVTALFTSLILFSLPIFVVAFIAQYVLGVRLELVKPTVSTAAPTRELILPAAVLAIGTLATLMRILRASVAEGMHADYLRTARAKGFTESRVVGVHLMRNVMAPALNVLGLEFAALLGGTVIVEGIFNIKGVGGLIYRAIQDREQLTVSTVVTLVIVFYLVINLVVDVACAQLDPRSRND</sequence>
<dbReference type="Proteomes" id="UP000198504">
    <property type="component" value="Unassembled WGS sequence"/>
</dbReference>
<evidence type="ECO:0000256" key="4">
    <source>
        <dbReference type="ARBA" id="ARBA00022692"/>
    </source>
</evidence>
<dbReference type="InterPro" id="IPR035906">
    <property type="entry name" value="MetI-like_sf"/>
</dbReference>
<evidence type="ECO:0000259" key="8">
    <source>
        <dbReference type="PROSITE" id="PS50928"/>
    </source>
</evidence>
<keyword evidence="6 7" id="KW-0472">Membrane</keyword>
<protein>
    <submittedName>
        <fullName evidence="9">Oligopeptide transport system permease protein</fullName>
    </submittedName>
</protein>
<dbReference type="Pfam" id="PF19300">
    <property type="entry name" value="BPD_transp_1_N"/>
    <property type="match status" value="1"/>
</dbReference>
<keyword evidence="10" id="KW-1185">Reference proteome</keyword>
<feature type="transmembrane region" description="Helical" evidence="7">
    <location>
        <begin position="12"/>
        <end position="30"/>
    </location>
</feature>
<evidence type="ECO:0000313" key="10">
    <source>
        <dbReference type="Proteomes" id="UP000198504"/>
    </source>
</evidence>
<feature type="transmembrane region" description="Helical" evidence="7">
    <location>
        <begin position="234"/>
        <end position="255"/>
    </location>
</feature>